<name>A0A5N5HNU1_9ROSA</name>
<dbReference type="AlphaFoldDB" id="A0A5N5HNU1"/>
<protein>
    <submittedName>
        <fullName evidence="2">Uncharacterized protein</fullName>
    </submittedName>
</protein>
<reference evidence="3" key="2">
    <citation type="submission" date="2019-10" db="EMBL/GenBank/DDBJ databases">
        <title>A de novo genome assembly of a pear dwarfing rootstock.</title>
        <authorList>
            <person name="Wang F."/>
            <person name="Wang J."/>
            <person name="Li S."/>
            <person name="Zhang Y."/>
            <person name="Fang M."/>
            <person name="Ma L."/>
            <person name="Zhao Y."/>
            <person name="Jiang S."/>
        </authorList>
    </citation>
    <scope>NUCLEOTIDE SEQUENCE [LARGE SCALE GENOMIC DNA]</scope>
</reference>
<evidence type="ECO:0000313" key="2">
    <source>
        <dbReference type="EMBL" id="KAB2629596.1"/>
    </source>
</evidence>
<feature type="compositionally biased region" description="Basic and acidic residues" evidence="1">
    <location>
        <begin position="12"/>
        <end position="21"/>
    </location>
</feature>
<keyword evidence="3" id="KW-1185">Reference proteome</keyword>
<reference evidence="2 3" key="3">
    <citation type="submission" date="2019-11" db="EMBL/GenBank/DDBJ databases">
        <title>A de novo genome assembly of a pear dwarfing rootstock.</title>
        <authorList>
            <person name="Wang F."/>
            <person name="Wang J."/>
            <person name="Li S."/>
            <person name="Zhang Y."/>
            <person name="Fang M."/>
            <person name="Ma L."/>
            <person name="Zhao Y."/>
            <person name="Jiang S."/>
        </authorList>
    </citation>
    <scope>NUCLEOTIDE SEQUENCE [LARGE SCALE GENOMIC DNA]</scope>
    <source>
        <strain evidence="2">S2</strain>
        <tissue evidence="2">Leaf</tissue>
    </source>
</reference>
<comment type="caution">
    <text evidence="2">The sequence shown here is derived from an EMBL/GenBank/DDBJ whole genome shotgun (WGS) entry which is preliminary data.</text>
</comment>
<evidence type="ECO:0000313" key="3">
    <source>
        <dbReference type="Proteomes" id="UP000327157"/>
    </source>
</evidence>
<accession>A0A5N5HNU1</accession>
<evidence type="ECO:0000256" key="1">
    <source>
        <dbReference type="SAM" id="MobiDB-lite"/>
    </source>
</evidence>
<organism evidence="2 3">
    <name type="scientific">Pyrus ussuriensis x Pyrus communis</name>
    <dbReference type="NCBI Taxonomy" id="2448454"/>
    <lineage>
        <taxon>Eukaryota</taxon>
        <taxon>Viridiplantae</taxon>
        <taxon>Streptophyta</taxon>
        <taxon>Embryophyta</taxon>
        <taxon>Tracheophyta</taxon>
        <taxon>Spermatophyta</taxon>
        <taxon>Magnoliopsida</taxon>
        <taxon>eudicotyledons</taxon>
        <taxon>Gunneridae</taxon>
        <taxon>Pentapetalae</taxon>
        <taxon>rosids</taxon>
        <taxon>fabids</taxon>
        <taxon>Rosales</taxon>
        <taxon>Rosaceae</taxon>
        <taxon>Amygdaloideae</taxon>
        <taxon>Maleae</taxon>
        <taxon>Pyrus</taxon>
    </lineage>
</organism>
<dbReference type="EMBL" id="SMOL01000148">
    <property type="protein sequence ID" value="KAB2629596.1"/>
    <property type="molecule type" value="Genomic_DNA"/>
</dbReference>
<feature type="region of interest" description="Disordered" evidence="1">
    <location>
        <begin position="1"/>
        <end position="27"/>
    </location>
</feature>
<dbReference type="Proteomes" id="UP000327157">
    <property type="component" value="Chromosome 8"/>
</dbReference>
<gene>
    <name evidence="2" type="ORF">D8674_034391</name>
</gene>
<sequence>MVISIPGSKLQTNKERRERGGDYPPRGGFLLTKAGSKSTRTLNVNTKLGGVGAVRYGTGGVFFGDRGVAISKRHFYAAPGVVCCETRTAIGPAAGVASGRGVE</sequence>
<reference evidence="2 3" key="1">
    <citation type="submission" date="2019-09" db="EMBL/GenBank/DDBJ databases">
        <authorList>
            <person name="Ou C."/>
        </authorList>
    </citation>
    <scope>NUCLEOTIDE SEQUENCE [LARGE SCALE GENOMIC DNA]</scope>
    <source>
        <strain evidence="2">S2</strain>
        <tissue evidence="2">Leaf</tissue>
    </source>
</reference>
<proteinExistence type="predicted"/>